<feature type="signal peptide" evidence="2">
    <location>
        <begin position="1"/>
        <end position="16"/>
    </location>
</feature>
<evidence type="ECO:0000256" key="2">
    <source>
        <dbReference type="SAM" id="SignalP"/>
    </source>
</evidence>
<feature type="chain" id="PRO_5035255718" description="Ig-like domain-containing protein" evidence="2">
    <location>
        <begin position="17"/>
        <end position="847"/>
    </location>
</feature>
<accession>A0A8J6LE62</accession>
<evidence type="ECO:0000313" key="5">
    <source>
        <dbReference type="Proteomes" id="UP000719412"/>
    </source>
</evidence>
<keyword evidence="1" id="KW-0472">Membrane</keyword>
<dbReference type="SMART" id="SM00409">
    <property type="entry name" value="IG"/>
    <property type="match status" value="3"/>
</dbReference>
<dbReference type="PROSITE" id="PS50835">
    <property type="entry name" value="IG_LIKE"/>
    <property type="match status" value="1"/>
</dbReference>
<reference evidence="4" key="1">
    <citation type="journal article" date="2020" name="J Insects Food Feed">
        <title>The yellow mealworm (Tenebrio molitor) genome: a resource for the emerging insects as food and feed industry.</title>
        <authorList>
            <person name="Eriksson T."/>
            <person name="Andere A."/>
            <person name="Kelstrup H."/>
            <person name="Emery V."/>
            <person name="Picard C."/>
        </authorList>
    </citation>
    <scope>NUCLEOTIDE SEQUENCE</scope>
    <source>
        <strain evidence="4">Stoneville</strain>
        <tissue evidence="4">Whole head</tissue>
    </source>
</reference>
<gene>
    <name evidence="4" type="ORF">GEV33_003407</name>
</gene>
<comment type="caution">
    <text evidence="4">The sequence shown here is derived from an EMBL/GenBank/DDBJ whole genome shotgun (WGS) entry which is preliminary data.</text>
</comment>
<protein>
    <recommendedName>
        <fullName evidence="3">Ig-like domain-containing protein</fullName>
    </recommendedName>
</protein>
<dbReference type="Gene3D" id="2.60.40.10">
    <property type="entry name" value="Immunoglobulins"/>
    <property type="match status" value="1"/>
</dbReference>
<keyword evidence="1" id="KW-0812">Transmembrane</keyword>
<keyword evidence="1" id="KW-1133">Transmembrane helix</keyword>
<sequence>MSPLLVTVFIASLAFSLQDNPYKFEPESHHIVVNEGEDYEVAFNQVDNQTAFGHCYYASSLYNGDYPIFAGHNSKKSLQSDTSKGLSPFEAMCGFILYTVDEKSPLKWTITAFDNYTETNFTEEVTVEFYYNMPLYLDKITVLPTASFVNFFNAGDVNLTKCSVSFDNATVDLDLNSIKVYDEDNAFKSRLSSVGGGRCGYKIWNLEQDDTRDVTLFATDNQKRVYRNISHLVVTKVKELKNRTLETYLGESATVICGKESDTSVDQDQKFCDLYDPKGVLVSHGHMCYYDLDIVTKDDFGTWRCFVGFDFIMDALEFTTELVEKGRPKIDTFVEDISEYLVVGCKLVDFDTMSLMYCKFTRPDGKMFKVTSGAASQYYNSFTSDLRNGKCSIEILKPIREEDKGTWKCEAAFNGNDVSGAFIDVEKKTTAQYNKYVKKNVRMNHSLIIDCPVPYSSDYCYITGPDGIQHKPDSSLQVNSGLCFLSISEASASDNGTWICSIAQKNGLPDDTITIDVSIVELKVLYGDVEAREGDQVELICNTNGIPIEYCRFVAPTGLSYSLRKENTTQSNNKITYSGRGLEYGDCAMQINKVESSDSGIWICHISSGTSSYENKVDLSKNINLTIPSSTLSVAGSVGIAVGVLAVVVATGGFAFYRYSDRTRCGRRLNQGSVQYEARTSNESNRSGESVVLSFQCRMTDKLYTNPPGYSNVNNVYNRAPCAKQPPDPNQQFYAYNMPTNNYNQLEAFNVLSPQNCHKNQNVCMYPDTLNWDNRMCEDALKIPDKIEMIEITSKDLSPASYCSNLDLLMPDFYKTLEQSRAPDGKDGQVLQHTEHAKVPRLRLSRV</sequence>
<evidence type="ECO:0000259" key="3">
    <source>
        <dbReference type="PROSITE" id="PS50835"/>
    </source>
</evidence>
<keyword evidence="2" id="KW-0732">Signal</keyword>
<dbReference type="InterPro" id="IPR007110">
    <property type="entry name" value="Ig-like_dom"/>
</dbReference>
<dbReference type="EMBL" id="JABDTM020014692">
    <property type="protein sequence ID" value="KAH0819384.1"/>
    <property type="molecule type" value="Genomic_DNA"/>
</dbReference>
<feature type="domain" description="Ig-like" evidence="3">
    <location>
        <begin position="509"/>
        <end position="620"/>
    </location>
</feature>
<dbReference type="Proteomes" id="UP000719412">
    <property type="component" value="Unassembled WGS sequence"/>
</dbReference>
<dbReference type="InterPro" id="IPR013783">
    <property type="entry name" value="Ig-like_fold"/>
</dbReference>
<name>A0A8J6LE62_TENMO</name>
<dbReference type="PANTHER" id="PTHR11422">
    <property type="entry name" value="T-CELL SURFACE GLYCOPROTEIN CD4"/>
    <property type="match status" value="1"/>
</dbReference>
<dbReference type="InterPro" id="IPR003599">
    <property type="entry name" value="Ig_sub"/>
</dbReference>
<reference evidence="4" key="2">
    <citation type="submission" date="2021-08" db="EMBL/GenBank/DDBJ databases">
        <authorList>
            <person name="Eriksson T."/>
        </authorList>
    </citation>
    <scope>NUCLEOTIDE SEQUENCE</scope>
    <source>
        <strain evidence="4">Stoneville</strain>
        <tissue evidence="4">Whole head</tissue>
    </source>
</reference>
<dbReference type="SUPFAM" id="SSF48726">
    <property type="entry name" value="Immunoglobulin"/>
    <property type="match status" value="1"/>
</dbReference>
<dbReference type="AlphaFoldDB" id="A0A8J6LE62"/>
<evidence type="ECO:0000256" key="1">
    <source>
        <dbReference type="SAM" id="Phobius"/>
    </source>
</evidence>
<dbReference type="InterPro" id="IPR036179">
    <property type="entry name" value="Ig-like_dom_sf"/>
</dbReference>
<proteinExistence type="predicted"/>
<feature type="transmembrane region" description="Helical" evidence="1">
    <location>
        <begin position="634"/>
        <end position="657"/>
    </location>
</feature>
<evidence type="ECO:0000313" key="4">
    <source>
        <dbReference type="EMBL" id="KAH0819384.1"/>
    </source>
</evidence>
<organism evidence="4 5">
    <name type="scientific">Tenebrio molitor</name>
    <name type="common">Yellow mealworm beetle</name>
    <dbReference type="NCBI Taxonomy" id="7067"/>
    <lineage>
        <taxon>Eukaryota</taxon>
        <taxon>Metazoa</taxon>
        <taxon>Ecdysozoa</taxon>
        <taxon>Arthropoda</taxon>
        <taxon>Hexapoda</taxon>
        <taxon>Insecta</taxon>
        <taxon>Pterygota</taxon>
        <taxon>Neoptera</taxon>
        <taxon>Endopterygota</taxon>
        <taxon>Coleoptera</taxon>
        <taxon>Polyphaga</taxon>
        <taxon>Cucujiformia</taxon>
        <taxon>Tenebrionidae</taxon>
        <taxon>Tenebrio</taxon>
    </lineage>
</organism>
<keyword evidence="5" id="KW-1185">Reference proteome</keyword>